<dbReference type="OrthoDB" id="3268648at2"/>
<evidence type="ECO:0000256" key="2">
    <source>
        <dbReference type="SAM" id="Phobius"/>
    </source>
</evidence>
<dbReference type="SUPFAM" id="SSF47090">
    <property type="entry name" value="PGBD-like"/>
    <property type="match status" value="1"/>
</dbReference>
<protein>
    <submittedName>
        <fullName evidence="4">Peptidoglycan-binding protein</fullName>
    </submittedName>
</protein>
<reference evidence="4 5" key="1">
    <citation type="submission" date="2018-11" db="EMBL/GenBank/DDBJ databases">
        <title>Genomes From Bacteria Associated with the Canine Oral Cavity: a Test Case for Automated Genome-Based Taxonomic Assignment.</title>
        <authorList>
            <person name="Coil D.A."/>
            <person name="Jospin G."/>
            <person name="Darling A.E."/>
            <person name="Wallis C."/>
            <person name="Davis I.J."/>
            <person name="Harris S."/>
            <person name="Eisen J.A."/>
            <person name="Holcombe L.J."/>
            <person name="O'Flynn C."/>
        </authorList>
    </citation>
    <scope>NUCLEOTIDE SEQUENCE [LARGE SCALE GENOMIC DNA]</scope>
    <source>
        <strain evidence="4 5">OH770</strain>
    </source>
</reference>
<dbReference type="InterPro" id="IPR036366">
    <property type="entry name" value="PGBDSf"/>
</dbReference>
<keyword evidence="2" id="KW-0472">Membrane</keyword>
<feature type="domain" description="Peptidoglycan binding-like" evidence="3">
    <location>
        <begin position="135"/>
        <end position="169"/>
    </location>
</feature>
<evidence type="ECO:0000256" key="1">
    <source>
        <dbReference type="SAM" id="MobiDB-lite"/>
    </source>
</evidence>
<organism evidence="4 5">
    <name type="scientific">Schaalia canis</name>
    <dbReference type="NCBI Taxonomy" id="100469"/>
    <lineage>
        <taxon>Bacteria</taxon>
        <taxon>Bacillati</taxon>
        <taxon>Actinomycetota</taxon>
        <taxon>Actinomycetes</taxon>
        <taxon>Actinomycetales</taxon>
        <taxon>Actinomycetaceae</taxon>
        <taxon>Schaalia</taxon>
    </lineage>
</organism>
<evidence type="ECO:0000259" key="3">
    <source>
        <dbReference type="Pfam" id="PF01471"/>
    </source>
</evidence>
<dbReference type="AlphaFoldDB" id="A0A3P1SDW1"/>
<comment type="caution">
    <text evidence="4">The sequence shown here is derived from an EMBL/GenBank/DDBJ whole genome shotgun (WGS) entry which is preliminary data.</text>
</comment>
<accession>A0A3P1SDW1</accession>
<dbReference type="RefSeq" id="WP_124870233.1">
    <property type="nucleotide sequence ID" value="NZ_RQZF01000005.1"/>
</dbReference>
<feature type="region of interest" description="Disordered" evidence="1">
    <location>
        <begin position="176"/>
        <end position="213"/>
    </location>
</feature>
<dbReference type="EMBL" id="RQZF01000005">
    <property type="protein sequence ID" value="RRC95226.1"/>
    <property type="molecule type" value="Genomic_DNA"/>
</dbReference>
<feature type="compositionally biased region" description="Low complexity" evidence="1">
    <location>
        <begin position="193"/>
        <end position="209"/>
    </location>
</feature>
<feature type="transmembrane region" description="Helical" evidence="2">
    <location>
        <begin position="12"/>
        <end position="33"/>
    </location>
</feature>
<keyword evidence="2" id="KW-0812">Transmembrane</keyword>
<evidence type="ECO:0000313" key="4">
    <source>
        <dbReference type="EMBL" id="RRC95226.1"/>
    </source>
</evidence>
<dbReference type="InterPro" id="IPR036365">
    <property type="entry name" value="PGBD-like_sf"/>
</dbReference>
<name>A0A3P1SDW1_9ACTO</name>
<gene>
    <name evidence="4" type="ORF">EII11_06220</name>
</gene>
<sequence length="408" mass="42963">MTVHTGKRTKRRFIIGTVIVVALALIGATWVAASQFQSSAQRAAAAAPPAAQPVLVAIEKTDLVERTTMKASARRSGERKFTLLKAGATSVITSQGIQQGQELRSGAVITWINDRPLIALSGGFPLYRDLGPGDSGEDVRMIQKALQGLGYDLSPDGHFGAWTAACIQDLYSENGAKAPQREKKPEPPTSEVAPDSAQSASAAPRPAAPTKVEKETYLPASEILVIPGLPAHVNAVPGLGTTLGDENSVLVLASSTITVSSEVPGPVAARLMEGRPGTAVLGHEEINVRISTIAEKKEEGEGAQMRESSGSSIIEFTPENGTIPLEWAGHNDILITINFTDPLQGVLAVPQRAIATDAAGQAHILLQQADSFIQVPIRQLACVTGMCAIESMHADTALSEGLKVRVDR</sequence>
<dbReference type="Pfam" id="PF01471">
    <property type="entry name" value="PG_binding_1"/>
    <property type="match status" value="1"/>
</dbReference>
<keyword evidence="5" id="KW-1185">Reference proteome</keyword>
<dbReference type="Gene3D" id="1.10.101.10">
    <property type="entry name" value="PGBD-like superfamily/PGBD"/>
    <property type="match status" value="1"/>
</dbReference>
<evidence type="ECO:0000313" key="5">
    <source>
        <dbReference type="Proteomes" id="UP000280444"/>
    </source>
</evidence>
<dbReference type="InterPro" id="IPR002477">
    <property type="entry name" value="Peptidoglycan-bd-like"/>
</dbReference>
<proteinExistence type="predicted"/>
<dbReference type="Proteomes" id="UP000280444">
    <property type="component" value="Unassembled WGS sequence"/>
</dbReference>
<keyword evidence="2" id="KW-1133">Transmembrane helix</keyword>